<evidence type="ECO:0000259" key="6">
    <source>
        <dbReference type="SMART" id="SM00849"/>
    </source>
</evidence>
<evidence type="ECO:0000313" key="8">
    <source>
        <dbReference type="EMBL" id="NMK39325.1"/>
    </source>
</evidence>
<dbReference type="EMBL" id="CP027569">
    <property type="protein sequence ID" value="AVO27779.1"/>
    <property type="molecule type" value="Genomic_DNA"/>
</dbReference>
<dbReference type="Proteomes" id="UP000536773">
    <property type="component" value="Unassembled WGS sequence"/>
</dbReference>
<dbReference type="InterPro" id="IPR051453">
    <property type="entry name" value="MBL_Glyoxalase_II"/>
</dbReference>
<dbReference type="RefSeq" id="WP_014016977.1">
    <property type="nucleotide sequence ID" value="NZ_CALDUZ010000016.1"/>
</dbReference>
<evidence type="ECO:0000256" key="2">
    <source>
        <dbReference type="ARBA" id="ARBA00022723"/>
    </source>
</evidence>
<evidence type="ECO:0000256" key="5">
    <source>
        <dbReference type="SAM" id="MobiDB-lite"/>
    </source>
</evidence>
<evidence type="ECO:0000313" key="7">
    <source>
        <dbReference type="EMBL" id="AVO27779.1"/>
    </source>
</evidence>
<dbReference type="SMART" id="SM00849">
    <property type="entry name" value="Lactamase_B"/>
    <property type="match status" value="1"/>
</dbReference>
<keyword evidence="3 8" id="KW-0378">Hydrolase</keyword>
<keyword evidence="2" id="KW-0479">Metal-binding</keyword>
<dbReference type="GeneID" id="97492411"/>
<evidence type="ECO:0000256" key="1">
    <source>
        <dbReference type="ARBA" id="ARBA00001947"/>
    </source>
</evidence>
<proteinExistence type="predicted"/>
<dbReference type="Proteomes" id="UP000238358">
    <property type="component" value="Chromosome"/>
</dbReference>
<keyword evidence="4" id="KW-0862">Zinc</keyword>
<accession>A0A1M6TCQ8</accession>
<gene>
    <name evidence="7" type="ORF">C6Y28_09210</name>
    <name evidence="8" type="ORF">HG933_08030</name>
</gene>
<dbReference type="OrthoDB" id="9802248at2"/>
<feature type="domain" description="Metallo-beta-lactamase" evidence="6">
    <location>
        <begin position="14"/>
        <end position="191"/>
    </location>
</feature>
<dbReference type="InterPro" id="IPR001279">
    <property type="entry name" value="Metallo-B-lactamas"/>
</dbReference>
<reference evidence="8 10" key="2">
    <citation type="submission" date="2020-04" db="EMBL/GenBank/DDBJ databases">
        <authorList>
            <person name="Hitch T.C.A."/>
            <person name="Wylensek D."/>
            <person name="Clavel T."/>
        </authorList>
    </citation>
    <scope>NUCLEOTIDE SEQUENCE [LARGE SCALE GENOMIC DNA]</scope>
    <source>
        <strain evidence="8 10">WCA-386-APC-2A</strain>
    </source>
</reference>
<dbReference type="EMBL" id="JABBJH010000010">
    <property type="protein sequence ID" value="NMK39325.1"/>
    <property type="molecule type" value="Genomic_DNA"/>
</dbReference>
<dbReference type="PANTHER" id="PTHR46233:SF3">
    <property type="entry name" value="HYDROXYACYLGLUTATHIONE HYDROLASE GLOC"/>
    <property type="match status" value="1"/>
</dbReference>
<dbReference type="Gene3D" id="3.60.15.10">
    <property type="entry name" value="Ribonuclease Z/Hydroxyacylglutathione hydrolase-like"/>
    <property type="match status" value="1"/>
</dbReference>
<evidence type="ECO:0000256" key="4">
    <source>
        <dbReference type="ARBA" id="ARBA00022833"/>
    </source>
</evidence>
<sequence>MSMKYINMELGPIMTNCYIVYDTDTKDAMVVDPAWDYPAIDKALTSHGLTLRFIFLTHGHADHIGALQELRQRKNVPVYVGAGDADLISNSHNNLSLFMGQAIECTSADHLVKDGDELTLGNLHFTVLETPGHTPGGLSLYGEGVVFSGDTLFRYSVGRTDLYGGSSKTLLHSLETKLMTLPDNTLVLPGHGPATSIGDERRGNPFLDGGW</sequence>
<feature type="region of interest" description="Disordered" evidence="5">
    <location>
        <begin position="190"/>
        <end position="211"/>
    </location>
</feature>
<evidence type="ECO:0000256" key="3">
    <source>
        <dbReference type="ARBA" id="ARBA00022801"/>
    </source>
</evidence>
<organism evidence="8 10">
    <name type="scientific">Megasphaera elsdenii</name>
    <dbReference type="NCBI Taxonomy" id="907"/>
    <lineage>
        <taxon>Bacteria</taxon>
        <taxon>Bacillati</taxon>
        <taxon>Bacillota</taxon>
        <taxon>Negativicutes</taxon>
        <taxon>Veillonellales</taxon>
        <taxon>Veillonellaceae</taxon>
        <taxon>Megasphaera</taxon>
    </lineage>
</organism>
<name>A0A1M6TCQ8_MEGEL</name>
<evidence type="ECO:0000313" key="10">
    <source>
        <dbReference type="Proteomes" id="UP000536773"/>
    </source>
</evidence>
<dbReference type="PANTHER" id="PTHR46233">
    <property type="entry name" value="HYDROXYACYLGLUTATHIONE HYDROLASE GLOC"/>
    <property type="match status" value="1"/>
</dbReference>
<dbReference type="AlphaFoldDB" id="A0A1M6TCQ8"/>
<reference evidence="7 9" key="1">
    <citation type="journal article" date="2018" name="Genome Announc.">
        <title>Complete genomes of two Megasphaera elsdenii strains, NCIMB 702410 and ATCC 25940.</title>
        <authorList>
            <person name="Hatmaker E.A."/>
            <person name="O'Dell K."/>
            <person name="Riley L.A."/>
            <person name="Klingeman D.M."/>
            <person name="Guss A.M."/>
        </authorList>
    </citation>
    <scope>NUCLEOTIDE SEQUENCE [LARGE SCALE GENOMIC DNA]</scope>
    <source>
        <strain evidence="7 9">NCIMB702410</strain>
    </source>
</reference>
<dbReference type="InterPro" id="IPR036866">
    <property type="entry name" value="RibonucZ/Hydroxyglut_hydro"/>
</dbReference>
<evidence type="ECO:0000313" key="9">
    <source>
        <dbReference type="Proteomes" id="UP000238358"/>
    </source>
</evidence>
<dbReference type="CDD" id="cd06262">
    <property type="entry name" value="metallo-hydrolase-like_MBL-fold"/>
    <property type="match status" value="1"/>
</dbReference>
<dbReference type="Pfam" id="PF00753">
    <property type="entry name" value="Lactamase_B"/>
    <property type="match status" value="1"/>
</dbReference>
<dbReference type="SUPFAM" id="SSF56281">
    <property type="entry name" value="Metallo-hydrolase/oxidoreductase"/>
    <property type="match status" value="1"/>
</dbReference>
<dbReference type="GO" id="GO:0016787">
    <property type="term" value="F:hydrolase activity"/>
    <property type="evidence" value="ECO:0007669"/>
    <property type="project" value="UniProtKB-KW"/>
</dbReference>
<dbReference type="GO" id="GO:0046872">
    <property type="term" value="F:metal ion binding"/>
    <property type="evidence" value="ECO:0007669"/>
    <property type="project" value="UniProtKB-KW"/>
</dbReference>
<protein>
    <submittedName>
        <fullName evidence="8">MBL fold metallo-hydrolase</fullName>
    </submittedName>
</protein>
<comment type="cofactor">
    <cofactor evidence="1">
        <name>Zn(2+)</name>
        <dbReference type="ChEBI" id="CHEBI:29105"/>
    </cofactor>
</comment>